<evidence type="ECO:0000313" key="1">
    <source>
        <dbReference type="EMBL" id="KAK8395822.1"/>
    </source>
</evidence>
<evidence type="ECO:0000313" key="2">
    <source>
        <dbReference type="Proteomes" id="UP001487740"/>
    </source>
</evidence>
<dbReference type="AlphaFoldDB" id="A0AAW0UC25"/>
<dbReference type="InterPro" id="IPR012340">
    <property type="entry name" value="NA-bd_OB-fold"/>
</dbReference>
<proteinExistence type="predicted"/>
<organism evidence="1 2">
    <name type="scientific">Scylla paramamosain</name>
    <name type="common">Mud crab</name>
    <dbReference type="NCBI Taxonomy" id="85552"/>
    <lineage>
        <taxon>Eukaryota</taxon>
        <taxon>Metazoa</taxon>
        <taxon>Ecdysozoa</taxon>
        <taxon>Arthropoda</taxon>
        <taxon>Crustacea</taxon>
        <taxon>Multicrustacea</taxon>
        <taxon>Malacostraca</taxon>
        <taxon>Eumalacostraca</taxon>
        <taxon>Eucarida</taxon>
        <taxon>Decapoda</taxon>
        <taxon>Pleocyemata</taxon>
        <taxon>Brachyura</taxon>
        <taxon>Eubrachyura</taxon>
        <taxon>Portunoidea</taxon>
        <taxon>Portunidae</taxon>
        <taxon>Portuninae</taxon>
        <taxon>Scylla</taxon>
    </lineage>
</organism>
<dbReference type="Gene3D" id="2.40.50.140">
    <property type="entry name" value="Nucleic acid-binding proteins"/>
    <property type="match status" value="1"/>
</dbReference>
<keyword evidence="2" id="KW-1185">Reference proteome</keyword>
<accession>A0AAW0UC25</accession>
<dbReference type="Proteomes" id="UP001487740">
    <property type="component" value="Unassembled WGS sequence"/>
</dbReference>
<name>A0AAW0UC25_SCYPA</name>
<protein>
    <submittedName>
        <fullName evidence="1">Uncharacterized protein</fullName>
    </submittedName>
</protein>
<gene>
    <name evidence="1" type="ORF">O3P69_005734</name>
</gene>
<comment type="caution">
    <text evidence="1">The sequence shown here is derived from an EMBL/GenBank/DDBJ whole genome shotgun (WGS) entry which is preliminary data.</text>
</comment>
<reference evidence="1 2" key="1">
    <citation type="submission" date="2023-03" db="EMBL/GenBank/DDBJ databases">
        <title>High-quality genome of Scylla paramamosain provides insights in environmental adaptation.</title>
        <authorList>
            <person name="Zhang L."/>
        </authorList>
    </citation>
    <scope>NUCLEOTIDE SEQUENCE [LARGE SCALE GENOMIC DNA]</scope>
    <source>
        <strain evidence="1">LZ_2023a</strain>
        <tissue evidence="1">Muscle</tissue>
    </source>
</reference>
<sequence>MATTGKQINTHFSYTVNMKTVREVLPPNHHIRELDETIPEGVLKAGDYFVTMLDRFCGKRKQGNTYIVRLRLFAVLKDGTRDDRTVKCFMSGPHCEALAENLITDLDTQGTWSADRFRKEGKVVWIVLHQAFVMPCKECKEFKGYLEFTVYSTTMVCICTQDEDNHLVWHSHSKNSPHDTEYAEVALQLFDWWAKDGRTFQFGWHGVQPSSSVVSGIPTLDIAHAVDKGRFTLHCQVVKKTVYPASTCPMVVLRVRDGTRSSFRFEEINYNPSIIVHNRKLVIGVHDSLEVDILVMSDVVPQELDKLELGTFVKLKGVESNRLYGDCRKFVFLTSSGTGCIKLLGDDDPELLPLKDRVLKAIANQGTASSSSSSGQL</sequence>
<dbReference type="EMBL" id="JARAKH010000017">
    <property type="protein sequence ID" value="KAK8395822.1"/>
    <property type="molecule type" value="Genomic_DNA"/>
</dbReference>